<organism evidence="1 2">
    <name type="scientific">Caerostris extrusa</name>
    <name type="common">Bark spider</name>
    <name type="synonym">Caerostris bankana</name>
    <dbReference type="NCBI Taxonomy" id="172846"/>
    <lineage>
        <taxon>Eukaryota</taxon>
        <taxon>Metazoa</taxon>
        <taxon>Ecdysozoa</taxon>
        <taxon>Arthropoda</taxon>
        <taxon>Chelicerata</taxon>
        <taxon>Arachnida</taxon>
        <taxon>Araneae</taxon>
        <taxon>Araneomorphae</taxon>
        <taxon>Entelegynae</taxon>
        <taxon>Araneoidea</taxon>
        <taxon>Araneidae</taxon>
        <taxon>Caerostris</taxon>
    </lineage>
</organism>
<protein>
    <submittedName>
        <fullName evidence="1">Uncharacterized protein</fullName>
    </submittedName>
</protein>
<name>A0AAV4QQH8_CAEEX</name>
<sequence length="82" mass="9625">MQTTLFKNVSYQNDSPLPFPFFLTEWFELRGGDMEGVMEYLCGRKEQRLSSMKKILEEDCSKNLDCSSGEPRFHSFLIDFMP</sequence>
<proteinExistence type="predicted"/>
<dbReference type="AlphaFoldDB" id="A0AAV4QQH8"/>
<accession>A0AAV4QQH8</accession>
<evidence type="ECO:0000313" key="2">
    <source>
        <dbReference type="Proteomes" id="UP001054945"/>
    </source>
</evidence>
<comment type="caution">
    <text evidence="1">The sequence shown here is derived from an EMBL/GenBank/DDBJ whole genome shotgun (WGS) entry which is preliminary data.</text>
</comment>
<dbReference type="Proteomes" id="UP001054945">
    <property type="component" value="Unassembled WGS sequence"/>
</dbReference>
<dbReference type="EMBL" id="BPLR01006528">
    <property type="protein sequence ID" value="GIY10457.1"/>
    <property type="molecule type" value="Genomic_DNA"/>
</dbReference>
<gene>
    <name evidence="1" type="ORF">CEXT_181901</name>
</gene>
<evidence type="ECO:0000313" key="1">
    <source>
        <dbReference type="EMBL" id="GIY10457.1"/>
    </source>
</evidence>
<reference evidence="1 2" key="1">
    <citation type="submission" date="2021-06" db="EMBL/GenBank/DDBJ databases">
        <title>Caerostris extrusa draft genome.</title>
        <authorList>
            <person name="Kono N."/>
            <person name="Arakawa K."/>
        </authorList>
    </citation>
    <scope>NUCLEOTIDE SEQUENCE [LARGE SCALE GENOMIC DNA]</scope>
</reference>
<keyword evidence="2" id="KW-1185">Reference proteome</keyword>